<proteinExistence type="predicted"/>
<feature type="transmembrane region" description="Helical" evidence="1">
    <location>
        <begin position="96"/>
        <end position="116"/>
    </location>
</feature>
<keyword evidence="1" id="KW-0472">Membrane</keyword>
<feature type="transmembrane region" description="Helical" evidence="1">
    <location>
        <begin position="210"/>
        <end position="232"/>
    </location>
</feature>
<organism evidence="2 3">
    <name type="scientific">Paenibacillus motobuensis</name>
    <dbReference type="NCBI Taxonomy" id="295324"/>
    <lineage>
        <taxon>Bacteria</taxon>
        <taxon>Bacillati</taxon>
        <taxon>Bacillota</taxon>
        <taxon>Bacilli</taxon>
        <taxon>Bacillales</taxon>
        <taxon>Paenibacillaceae</taxon>
        <taxon>Paenibacillus</taxon>
    </lineage>
</organism>
<feature type="transmembrane region" description="Helical" evidence="1">
    <location>
        <begin position="150"/>
        <end position="168"/>
    </location>
</feature>
<dbReference type="RefSeq" id="WP_343860489.1">
    <property type="nucleotide sequence ID" value="NZ_BAAACX010000008.1"/>
</dbReference>
<dbReference type="EMBL" id="BAAACX010000008">
    <property type="protein sequence ID" value="GAA0388983.1"/>
    <property type="molecule type" value="Genomic_DNA"/>
</dbReference>
<evidence type="ECO:0000313" key="2">
    <source>
        <dbReference type="EMBL" id="GAA0388983.1"/>
    </source>
</evidence>
<gene>
    <name evidence="2" type="ORF">GCM10008933_19950</name>
</gene>
<comment type="caution">
    <text evidence="2">The sequence shown here is derived from an EMBL/GenBank/DDBJ whole genome shotgun (WGS) entry which is preliminary data.</text>
</comment>
<keyword evidence="1" id="KW-0812">Transmembrane</keyword>
<feature type="transmembrane region" description="Helical" evidence="1">
    <location>
        <begin position="21"/>
        <end position="39"/>
    </location>
</feature>
<name>A0ABN0YAH2_9BACL</name>
<dbReference type="Proteomes" id="UP001500340">
    <property type="component" value="Unassembled WGS sequence"/>
</dbReference>
<sequence>MNERLDVVKAKKMSIYNSGMWVSLFIGLLYTGIGILMPLDPAERYRGTEFYEQIAAHPLIPHMWRYIFVIVGFLSIYWVSAAVTVVRTKSYEWEGFYKWVTILGYGGAAMLCVQWMREIFIMKVMTLYSTGSEMYRVALEVAAFPIDPDFIWMFGGFGLWYLVTSLLAKRNGVFSPKINILGIAVGADLILTMVFAMTDTIIYFKNGQMTVMQITALLGGLMGAVYHVWMFFEMKKGKSVFEKGVSTLWEQHKSTA</sequence>
<accession>A0ABN0YAH2</accession>
<feature type="transmembrane region" description="Helical" evidence="1">
    <location>
        <begin position="180"/>
        <end position="204"/>
    </location>
</feature>
<keyword evidence="1" id="KW-1133">Transmembrane helix</keyword>
<feature type="transmembrane region" description="Helical" evidence="1">
    <location>
        <begin position="63"/>
        <end position="84"/>
    </location>
</feature>
<evidence type="ECO:0000256" key="1">
    <source>
        <dbReference type="SAM" id="Phobius"/>
    </source>
</evidence>
<evidence type="ECO:0000313" key="3">
    <source>
        <dbReference type="Proteomes" id="UP001500340"/>
    </source>
</evidence>
<protein>
    <submittedName>
        <fullName evidence="2">Uncharacterized protein</fullName>
    </submittedName>
</protein>
<reference evidence="2 3" key="1">
    <citation type="journal article" date="2019" name="Int. J. Syst. Evol. Microbiol.">
        <title>The Global Catalogue of Microorganisms (GCM) 10K type strain sequencing project: providing services to taxonomists for standard genome sequencing and annotation.</title>
        <authorList>
            <consortium name="The Broad Institute Genomics Platform"/>
            <consortium name="The Broad Institute Genome Sequencing Center for Infectious Disease"/>
            <person name="Wu L."/>
            <person name="Ma J."/>
        </authorList>
    </citation>
    <scope>NUCLEOTIDE SEQUENCE [LARGE SCALE GENOMIC DNA]</scope>
    <source>
        <strain evidence="2 3">JCM 12774</strain>
    </source>
</reference>
<keyword evidence="3" id="KW-1185">Reference proteome</keyword>